<dbReference type="GO" id="GO:0004930">
    <property type="term" value="F:G protein-coupled receptor activity"/>
    <property type="evidence" value="ECO:0007669"/>
    <property type="project" value="InterPro"/>
</dbReference>
<gene>
    <name evidence="6" type="ORF">g.12614</name>
    <name evidence="7" type="ORF">g.12616</name>
</gene>
<dbReference type="AlphaFoldDB" id="A0A1E1WPH1"/>
<feature type="transmembrane region" description="Helical" evidence="5">
    <location>
        <begin position="255"/>
        <end position="281"/>
    </location>
</feature>
<keyword evidence="4 5" id="KW-0472">Membrane</keyword>
<dbReference type="Gene3D" id="1.20.1070.10">
    <property type="entry name" value="Rhodopsin 7-helix transmembrane proteins"/>
    <property type="match status" value="1"/>
</dbReference>
<dbReference type="GO" id="GO:0016020">
    <property type="term" value="C:membrane"/>
    <property type="evidence" value="ECO:0007669"/>
    <property type="project" value="UniProtKB-SubCell"/>
</dbReference>
<dbReference type="InterPro" id="IPR000832">
    <property type="entry name" value="GPCR_2_secretin-like"/>
</dbReference>
<evidence type="ECO:0000256" key="2">
    <source>
        <dbReference type="ARBA" id="ARBA00022692"/>
    </source>
</evidence>
<protein>
    <recommendedName>
        <fullName evidence="8">G-protein coupled receptors family 2 profile 2 domain-containing protein</fullName>
    </recommendedName>
</protein>
<reference evidence="7" key="1">
    <citation type="submission" date="2015-09" db="EMBL/GenBank/DDBJ databases">
        <title>De novo assembly of Pectinophora gossypiella (Pink Bollworm) gut transcriptome.</title>
        <authorList>
            <person name="Tassone E.E."/>
        </authorList>
    </citation>
    <scope>NUCLEOTIDE SEQUENCE</scope>
</reference>
<keyword evidence="3 5" id="KW-1133">Transmembrane helix</keyword>
<name>A0A1E1WPH1_PECGO</name>
<evidence type="ECO:0000256" key="5">
    <source>
        <dbReference type="SAM" id="Phobius"/>
    </source>
</evidence>
<dbReference type="Pfam" id="PF00002">
    <property type="entry name" value="7tm_2"/>
    <property type="match status" value="1"/>
</dbReference>
<organism evidence="7">
    <name type="scientific">Pectinophora gossypiella</name>
    <name type="common">Cotton pink bollworm</name>
    <name type="synonym">Depressaria gossypiella</name>
    <dbReference type="NCBI Taxonomy" id="13191"/>
    <lineage>
        <taxon>Eukaryota</taxon>
        <taxon>Metazoa</taxon>
        <taxon>Ecdysozoa</taxon>
        <taxon>Arthropoda</taxon>
        <taxon>Hexapoda</taxon>
        <taxon>Insecta</taxon>
        <taxon>Pterygota</taxon>
        <taxon>Neoptera</taxon>
        <taxon>Endopterygota</taxon>
        <taxon>Lepidoptera</taxon>
        <taxon>Glossata</taxon>
        <taxon>Ditrysia</taxon>
        <taxon>Gelechioidea</taxon>
        <taxon>Gelechiidae</taxon>
        <taxon>Apatetrinae</taxon>
        <taxon>Pectinophora</taxon>
    </lineage>
</organism>
<accession>A0A1E1WPH1</accession>
<proteinExistence type="predicted"/>
<feature type="transmembrane region" description="Helical" evidence="5">
    <location>
        <begin position="146"/>
        <end position="166"/>
    </location>
</feature>
<feature type="transmembrane region" description="Helical" evidence="5">
    <location>
        <begin position="37"/>
        <end position="60"/>
    </location>
</feature>
<dbReference type="EMBL" id="GDQN01002164">
    <property type="protein sequence ID" value="JAT88890.1"/>
    <property type="molecule type" value="Transcribed_RNA"/>
</dbReference>
<evidence type="ECO:0000256" key="4">
    <source>
        <dbReference type="ARBA" id="ARBA00023136"/>
    </source>
</evidence>
<feature type="transmembrane region" description="Helical" evidence="5">
    <location>
        <begin position="72"/>
        <end position="90"/>
    </location>
</feature>
<comment type="subcellular location">
    <subcellularLocation>
        <location evidence="1">Membrane</location>
        <topology evidence="1">Multi-pass membrane protein</topology>
    </subcellularLocation>
</comment>
<evidence type="ECO:0000256" key="3">
    <source>
        <dbReference type="ARBA" id="ARBA00022989"/>
    </source>
</evidence>
<feature type="transmembrane region" description="Helical" evidence="5">
    <location>
        <begin position="178"/>
        <end position="198"/>
    </location>
</feature>
<sequence>MDYINGTVNLLDPIYIPEMDQGNVIIRNETYLTTLTVTMSTIGITLSASAVFIMLLTAILFEEWRRIYKNQLLMQFMISKFVFTVTRYFIDINITFNLYEVNQLHLYVLVFLTLYTEAALVSWMFVFTKQMYNSLVKVFNVHEHNLWKVSTLAWLLPLLPATMLYISVLMDYMKLQIYGVYVFLIKWPVLFANAYLLIQVIRSVLSTNKSNPQSNRRIIIVMIVLIFNFCIQQLFIDTFKIFLVTYINNRSDFPFVTSVIVVVYNISSLYHCAFTIFFWLFGNQQTRRLWKFESNTRSPLGFGNPVKPGMSRPMSVPNPVRRTNPVFKKQFSVV</sequence>
<evidence type="ECO:0000313" key="7">
    <source>
        <dbReference type="EMBL" id="JAT88890.1"/>
    </source>
</evidence>
<evidence type="ECO:0008006" key="8">
    <source>
        <dbReference type="Google" id="ProtNLM"/>
    </source>
</evidence>
<evidence type="ECO:0000256" key="1">
    <source>
        <dbReference type="ARBA" id="ARBA00004141"/>
    </source>
</evidence>
<dbReference type="EMBL" id="GDQN01003977">
    <property type="protein sequence ID" value="JAT87077.1"/>
    <property type="molecule type" value="Transcribed_RNA"/>
</dbReference>
<feature type="transmembrane region" description="Helical" evidence="5">
    <location>
        <begin position="218"/>
        <end position="235"/>
    </location>
</feature>
<evidence type="ECO:0000313" key="6">
    <source>
        <dbReference type="EMBL" id="JAT87077.1"/>
    </source>
</evidence>
<feature type="transmembrane region" description="Helical" evidence="5">
    <location>
        <begin position="105"/>
        <end position="126"/>
    </location>
</feature>
<keyword evidence="2 5" id="KW-0812">Transmembrane</keyword>